<dbReference type="PANTHER" id="PTHR31061">
    <property type="entry name" value="LD22376P"/>
    <property type="match status" value="1"/>
</dbReference>
<comment type="caution">
    <text evidence="4">The sequence shown here is derived from an EMBL/GenBank/DDBJ whole genome shotgun (WGS) entry which is preliminary data.</text>
</comment>
<keyword evidence="2" id="KW-0812">Transmembrane</keyword>
<feature type="transmembrane region" description="Helical" evidence="2">
    <location>
        <begin position="92"/>
        <end position="110"/>
    </location>
</feature>
<dbReference type="SUPFAM" id="SSF54768">
    <property type="entry name" value="dsRNA-binding domain-like"/>
    <property type="match status" value="1"/>
</dbReference>
<feature type="domain" description="DRBM" evidence="3">
    <location>
        <begin position="29"/>
        <end position="66"/>
    </location>
</feature>
<dbReference type="Proteomes" id="UP001153555">
    <property type="component" value="Unassembled WGS sequence"/>
</dbReference>
<dbReference type="EMBL" id="CACSLK010030184">
    <property type="protein sequence ID" value="CAA0836114.1"/>
    <property type="molecule type" value="Genomic_DNA"/>
</dbReference>
<name>A0A9N7NU35_STRHE</name>
<accession>A0A9N7NU35</accession>
<organism evidence="4 5">
    <name type="scientific">Striga hermonthica</name>
    <name type="common">Purple witchweed</name>
    <name type="synonym">Buchnera hermonthica</name>
    <dbReference type="NCBI Taxonomy" id="68872"/>
    <lineage>
        <taxon>Eukaryota</taxon>
        <taxon>Viridiplantae</taxon>
        <taxon>Streptophyta</taxon>
        <taxon>Embryophyta</taxon>
        <taxon>Tracheophyta</taxon>
        <taxon>Spermatophyta</taxon>
        <taxon>Magnoliopsida</taxon>
        <taxon>eudicotyledons</taxon>
        <taxon>Gunneridae</taxon>
        <taxon>Pentapetalae</taxon>
        <taxon>asterids</taxon>
        <taxon>lamiids</taxon>
        <taxon>Lamiales</taxon>
        <taxon>Orobanchaceae</taxon>
        <taxon>Buchnereae</taxon>
        <taxon>Striga</taxon>
    </lineage>
</organism>
<evidence type="ECO:0000259" key="3">
    <source>
        <dbReference type="PROSITE" id="PS50137"/>
    </source>
</evidence>
<gene>
    <name evidence="4" type="ORF">SHERM_03236</name>
</gene>
<dbReference type="OrthoDB" id="2149840at2759"/>
<proteinExistence type="predicted"/>
<evidence type="ECO:0000256" key="1">
    <source>
        <dbReference type="PROSITE-ProRule" id="PRU00266"/>
    </source>
</evidence>
<sequence length="186" mass="20918">MYWSITGIAFKCGTKVEYKQSILSSTELQFLVEVLFAGKRVGEGVGRTRREAQHLAVEGSLLYLAGGYSHAPDHLTYGADLKITRWFGISRMGGFVVFVIYLVTTFSLYVPDWGFVVYHDHRPKKYTVKCGMRGHLGPQLVMWTDKFGGINHLYEKLGWRRLKACTVSSPGAGPLREDTYLVSSTI</sequence>
<protein>
    <recommendedName>
        <fullName evidence="3">DRBM domain-containing protein</fullName>
    </recommendedName>
</protein>
<keyword evidence="1" id="KW-0694">RNA-binding</keyword>
<dbReference type="PROSITE" id="PS50137">
    <property type="entry name" value="DS_RBD"/>
    <property type="match status" value="1"/>
</dbReference>
<keyword evidence="2" id="KW-0472">Membrane</keyword>
<keyword evidence="2" id="KW-1133">Transmembrane helix</keyword>
<keyword evidence="5" id="KW-1185">Reference proteome</keyword>
<dbReference type="InterPro" id="IPR014720">
    <property type="entry name" value="dsRBD_dom"/>
</dbReference>
<dbReference type="GO" id="GO:0003723">
    <property type="term" value="F:RNA binding"/>
    <property type="evidence" value="ECO:0007669"/>
    <property type="project" value="UniProtKB-UniRule"/>
</dbReference>
<reference evidence="4" key="1">
    <citation type="submission" date="2019-12" db="EMBL/GenBank/DDBJ databases">
        <authorList>
            <person name="Scholes J."/>
        </authorList>
    </citation>
    <scope>NUCLEOTIDE SEQUENCE</scope>
</reference>
<evidence type="ECO:0000256" key="2">
    <source>
        <dbReference type="SAM" id="Phobius"/>
    </source>
</evidence>
<dbReference type="AlphaFoldDB" id="A0A9N7NU35"/>
<evidence type="ECO:0000313" key="4">
    <source>
        <dbReference type="EMBL" id="CAA0836114.1"/>
    </source>
</evidence>
<dbReference type="PANTHER" id="PTHR31061:SF5">
    <property type="entry name" value="HEPARAN-ALPHA-GLUCOSAMINIDE N-ACETYLTRANSFERASE CATALYTIC DOMAIN-CONTAINING PROTEIN"/>
    <property type="match status" value="1"/>
</dbReference>
<evidence type="ECO:0000313" key="5">
    <source>
        <dbReference type="Proteomes" id="UP001153555"/>
    </source>
</evidence>